<accession>A0A1V3XD73</accession>
<keyword evidence="3 6" id="KW-0812">Transmembrane</keyword>
<dbReference type="EMBL" id="MVBN01000003">
    <property type="protein sequence ID" value="OOK77122.1"/>
    <property type="molecule type" value="Genomic_DNA"/>
</dbReference>
<dbReference type="PANTHER" id="PTHR11706:SF33">
    <property type="entry name" value="NATURAL RESISTANCE-ASSOCIATED MACROPHAGE PROTEIN 2"/>
    <property type="match status" value="1"/>
</dbReference>
<feature type="transmembrane region" description="Helical" evidence="6">
    <location>
        <begin position="373"/>
        <end position="392"/>
    </location>
</feature>
<dbReference type="GO" id="GO:0005384">
    <property type="term" value="F:manganese ion transmembrane transporter activity"/>
    <property type="evidence" value="ECO:0007669"/>
    <property type="project" value="TreeGrafter"/>
</dbReference>
<dbReference type="InterPro" id="IPR001046">
    <property type="entry name" value="NRAMP_fam"/>
</dbReference>
<evidence type="ECO:0000256" key="2">
    <source>
        <dbReference type="ARBA" id="ARBA00022448"/>
    </source>
</evidence>
<dbReference type="AlphaFoldDB" id="A0A1V3XD73"/>
<keyword evidence="2" id="KW-0813">Transport</keyword>
<dbReference type="Proteomes" id="UP000188532">
    <property type="component" value="Unassembled WGS sequence"/>
</dbReference>
<gene>
    <name evidence="7" type="ORF">BZL29_3622</name>
</gene>
<feature type="transmembrane region" description="Helical" evidence="6">
    <location>
        <begin position="404"/>
        <end position="424"/>
    </location>
</feature>
<feature type="transmembrane region" description="Helical" evidence="6">
    <location>
        <begin position="195"/>
        <end position="213"/>
    </location>
</feature>
<feature type="transmembrane region" description="Helical" evidence="6">
    <location>
        <begin position="135"/>
        <end position="158"/>
    </location>
</feature>
<comment type="subcellular location">
    <subcellularLocation>
        <location evidence="1">Membrane</location>
        <topology evidence="1">Multi-pass membrane protein</topology>
    </subcellularLocation>
</comment>
<dbReference type="GO" id="GO:0015086">
    <property type="term" value="F:cadmium ion transmembrane transporter activity"/>
    <property type="evidence" value="ECO:0007669"/>
    <property type="project" value="TreeGrafter"/>
</dbReference>
<evidence type="ECO:0000256" key="6">
    <source>
        <dbReference type="SAM" id="Phobius"/>
    </source>
</evidence>
<feature type="transmembrane region" description="Helical" evidence="6">
    <location>
        <begin position="233"/>
        <end position="252"/>
    </location>
</feature>
<feature type="transmembrane region" description="Helical" evidence="6">
    <location>
        <begin position="327"/>
        <end position="352"/>
    </location>
</feature>
<organism evidence="7 8">
    <name type="scientific">Mycobacterium kansasii</name>
    <dbReference type="NCBI Taxonomy" id="1768"/>
    <lineage>
        <taxon>Bacteria</taxon>
        <taxon>Bacillati</taxon>
        <taxon>Actinomycetota</taxon>
        <taxon>Actinomycetes</taxon>
        <taxon>Mycobacteriales</taxon>
        <taxon>Mycobacteriaceae</taxon>
        <taxon>Mycobacterium</taxon>
    </lineage>
</organism>
<feature type="transmembrane region" description="Helical" evidence="6">
    <location>
        <begin position="436"/>
        <end position="454"/>
    </location>
</feature>
<name>A0A1V3XD73_MYCKA</name>
<reference evidence="7 8" key="1">
    <citation type="submission" date="2017-02" db="EMBL/GenBank/DDBJ databases">
        <title>Complete genome sequences of Mycobacterium kansasii strains isolated from rhesus macaques.</title>
        <authorList>
            <person name="Panda A."/>
            <person name="Nagaraj S."/>
            <person name="Zhao X."/>
            <person name="Tettelin H."/>
            <person name="Detolla L.J."/>
        </authorList>
    </citation>
    <scope>NUCLEOTIDE SEQUENCE [LARGE SCALE GENOMIC DNA]</scope>
    <source>
        <strain evidence="7 8">11-3469</strain>
    </source>
</reference>
<proteinExistence type="predicted"/>
<evidence type="ECO:0000256" key="5">
    <source>
        <dbReference type="ARBA" id="ARBA00023136"/>
    </source>
</evidence>
<keyword evidence="4 6" id="KW-1133">Transmembrane helix</keyword>
<evidence type="ECO:0000313" key="8">
    <source>
        <dbReference type="Proteomes" id="UP000188532"/>
    </source>
</evidence>
<evidence type="ECO:0000256" key="4">
    <source>
        <dbReference type="ARBA" id="ARBA00022989"/>
    </source>
</evidence>
<evidence type="ECO:0000256" key="3">
    <source>
        <dbReference type="ARBA" id="ARBA00022692"/>
    </source>
</evidence>
<dbReference type="GO" id="GO:0034755">
    <property type="term" value="P:iron ion transmembrane transport"/>
    <property type="evidence" value="ECO:0007669"/>
    <property type="project" value="TreeGrafter"/>
</dbReference>
<feature type="transmembrane region" description="Helical" evidence="6">
    <location>
        <begin position="90"/>
        <end position="108"/>
    </location>
</feature>
<dbReference type="PANTHER" id="PTHR11706">
    <property type="entry name" value="SOLUTE CARRIER PROTEIN FAMILY 11 MEMBER"/>
    <property type="match status" value="1"/>
</dbReference>
<feature type="transmembrane region" description="Helical" evidence="6">
    <location>
        <begin position="273"/>
        <end position="297"/>
    </location>
</feature>
<feature type="transmembrane region" description="Helical" evidence="6">
    <location>
        <begin position="58"/>
        <end position="84"/>
    </location>
</feature>
<dbReference type="GO" id="GO:0005886">
    <property type="term" value="C:plasma membrane"/>
    <property type="evidence" value="ECO:0007669"/>
    <property type="project" value="TreeGrafter"/>
</dbReference>
<protein>
    <submittedName>
        <fullName evidence="7">Natural resistance-associated macrophage family protein</fullName>
    </submittedName>
</protein>
<evidence type="ECO:0000256" key="1">
    <source>
        <dbReference type="ARBA" id="ARBA00004141"/>
    </source>
</evidence>
<dbReference type="STRING" id="1768.B1T50_29030"/>
<feature type="transmembrane region" description="Helical" evidence="6">
    <location>
        <begin position="170"/>
        <end position="188"/>
    </location>
</feature>
<evidence type="ECO:0000313" key="7">
    <source>
        <dbReference type="EMBL" id="OOK77122.1"/>
    </source>
</evidence>
<comment type="caution">
    <text evidence="7">The sequence shown here is derived from an EMBL/GenBank/DDBJ whole genome shotgun (WGS) entry which is preliminary data.</text>
</comment>
<sequence length="460" mass="48749">MAGSLSKEYRQAGVGFGKNPVWRIALPSHLGVSRAVTGASRTSEERSSPRSVRSRGRWALLAVWGPGLVVMLADTDAGSLITAAQSGAQWGYRMVLPQLILMPILYVVQEMTVRLGIVTGRGHGALIRERFGRGWAWLSAFTLFASAIGALLTEFVGVAGVGELFGVSRWVSIPIATTMLLALALTGSYRRVERIGLAIGAAELAFLVAMVMARPQFDALLAGLSSMPLGNSSYLLLVAANVGAVIMPWMIFYQQGAVVDKHLSVATIRQARYDTATGAVLTQLIMIAVVLTVAATIGTHQEAAPLQTVGQIAGALTPYLGKLGGTVLFGLGMLGAALVAAIVASLAGAWGLSEVFGWQHTLNQRPTRATAKFYTTYALAHLVGAALVLGSVDLVNLAVDVEVMNALLLPIVLGLLLVLEARALPEQWRMSGVRKYTTRALCLVVIAFGLYMVPQALGWT</sequence>
<dbReference type="Pfam" id="PF01566">
    <property type="entry name" value="Nramp"/>
    <property type="match status" value="1"/>
</dbReference>
<keyword evidence="5 6" id="KW-0472">Membrane</keyword>